<dbReference type="AlphaFoldDB" id="A0A066XQ24"/>
<dbReference type="STRING" id="1173701.A0A066XQ24"/>
<feature type="region of interest" description="Disordered" evidence="1">
    <location>
        <begin position="1"/>
        <end position="38"/>
    </location>
</feature>
<proteinExistence type="predicted"/>
<name>A0A066XQ24_COLSU</name>
<reference evidence="3" key="1">
    <citation type="journal article" date="2014" name="Genome Announc.">
        <title>Draft genome sequence of Colletotrichum sublineola, a destructive pathogen of cultivated sorghum.</title>
        <authorList>
            <person name="Baroncelli R."/>
            <person name="Sanz-Martin J.M."/>
            <person name="Rech G.E."/>
            <person name="Sukno S.A."/>
            <person name="Thon M.R."/>
        </authorList>
    </citation>
    <scope>NUCLEOTIDE SEQUENCE [LARGE SCALE GENOMIC DNA]</scope>
    <source>
        <strain evidence="3">TX430BB</strain>
    </source>
</reference>
<gene>
    <name evidence="2" type="ORF">CSUB01_12411</name>
</gene>
<evidence type="ECO:0000313" key="3">
    <source>
        <dbReference type="Proteomes" id="UP000027238"/>
    </source>
</evidence>
<accession>A0A066XQ24</accession>
<evidence type="ECO:0000313" key="2">
    <source>
        <dbReference type="EMBL" id="KDN69769.1"/>
    </source>
</evidence>
<sequence length="147" mass="16210">MSSHLLPDTTAPSTPLNKGIQGIQDAQDTQDAQDWPSAASAVKCQLDQTIATQRQLFKKVKKGFQEQSLKLATARHQIELLQAQVNDSIPRKRKAVKMDPNTKFATIKEVREAQHEAGDVESDTDESSAFDTPSVAEECIVVASRDY</sequence>
<feature type="compositionally biased region" description="Low complexity" evidence="1">
    <location>
        <begin position="19"/>
        <end position="34"/>
    </location>
</feature>
<protein>
    <submittedName>
        <fullName evidence="2">Putative transposase</fullName>
    </submittedName>
</protein>
<comment type="caution">
    <text evidence="2">The sequence shown here is derived from an EMBL/GenBank/DDBJ whole genome shotgun (WGS) entry which is preliminary data.</text>
</comment>
<evidence type="ECO:0000256" key="1">
    <source>
        <dbReference type="SAM" id="MobiDB-lite"/>
    </source>
</evidence>
<keyword evidence="3" id="KW-1185">Reference proteome</keyword>
<dbReference type="HOGENOM" id="CLU_096546_0_0_1"/>
<organism evidence="2 3">
    <name type="scientific">Colletotrichum sublineola</name>
    <name type="common">Sorghum anthracnose fungus</name>
    <dbReference type="NCBI Taxonomy" id="1173701"/>
    <lineage>
        <taxon>Eukaryota</taxon>
        <taxon>Fungi</taxon>
        <taxon>Dikarya</taxon>
        <taxon>Ascomycota</taxon>
        <taxon>Pezizomycotina</taxon>
        <taxon>Sordariomycetes</taxon>
        <taxon>Hypocreomycetidae</taxon>
        <taxon>Glomerellales</taxon>
        <taxon>Glomerellaceae</taxon>
        <taxon>Colletotrichum</taxon>
        <taxon>Colletotrichum graminicola species complex</taxon>
    </lineage>
</organism>
<dbReference type="OrthoDB" id="4833365at2759"/>
<dbReference type="Proteomes" id="UP000027238">
    <property type="component" value="Unassembled WGS sequence"/>
</dbReference>
<dbReference type="eggNOG" id="KOG3105">
    <property type="taxonomic scope" value="Eukaryota"/>
</dbReference>
<dbReference type="EMBL" id="JMSE01000463">
    <property type="protein sequence ID" value="KDN69769.1"/>
    <property type="molecule type" value="Genomic_DNA"/>
</dbReference>